<dbReference type="Gene3D" id="3.40.50.150">
    <property type="entry name" value="Vaccinia Virus protein VP39"/>
    <property type="match status" value="1"/>
</dbReference>
<comment type="caution">
    <text evidence="5">The sequence shown here is derived from an EMBL/GenBank/DDBJ whole genome shotgun (WGS) entry which is preliminary data.</text>
</comment>
<evidence type="ECO:0000313" key="5">
    <source>
        <dbReference type="EMBL" id="MBB5021362.1"/>
    </source>
</evidence>
<proteinExistence type="inferred from homology"/>
<evidence type="ECO:0000256" key="1">
    <source>
        <dbReference type="ARBA" id="ARBA00006594"/>
    </source>
</evidence>
<dbReference type="InterPro" id="IPR002052">
    <property type="entry name" value="DNA_methylase_N6_adenine_CS"/>
</dbReference>
<dbReference type="EC" id="2.1.1.72" evidence="5"/>
<evidence type="ECO:0000313" key="6">
    <source>
        <dbReference type="Proteomes" id="UP000528322"/>
    </source>
</evidence>
<evidence type="ECO:0000259" key="4">
    <source>
        <dbReference type="Pfam" id="PF01555"/>
    </source>
</evidence>
<accession>A0A7W8DGF7</accession>
<dbReference type="PRINTS" id="PR00508">
    <property type="entry name" value="S21N4MTFRASE"/>
</dbReference>
<dbReference type="SUPFAM" id="SSF53335">
    <property type="entry name" value="S-adenosyl-L-methionine-dependent methyltransferases"/>
    <property type="match status" value="1"/>
</dbReference>
<dbReference type="EMBL" id="JACHID010000003">
    <property type="protein sequence ID" value="MBB5021362.1"/>
    <property type="molecule type" value="Genomic_DNA"/>
</dbReference>
<dbReference type="InterPro" id="IPR029063">
    <property type="entry name" value="SAM-dependent_MTases_sf"/>
</dbReference>
<dbReference type="GO" id="GO:0003677">
    <property type="term" value="F:DNA binding"/>
    <property type="evidence" value="ECO:0007669"/>
    <property type="project" value="InterPro"/>
</dbReference>
<feature type="domain" description="DNA methylase N-4/N-6" evidence="4">
    <location>
        <begin position="547"/>
        <end position="856"/>
    </location>
</feature>
<dbReference type="Proteomes" id="UP000528322">
    <property type="component" value="Unassembled WGS sequence"/>
</dbReference>
<name>A0A7W8DGF7_9BACT</name>
<organism evidence="5 6">
    <name type="scientific">Desulfurispira natronophila</name>
    <dbReference type="NCBI Taxonomy" id="682562"/>
    <lineage>
        <taxon>Bacteria</taxon>
        <taxon>Pseudomonadati</taxon>
        <taxon>Chrysiogenota</taxon>
        <taxon>Chrysiogenia</taxon>
        <taxon>Chrysiogenales</taxon>
        <taxon>Chrysiogenaceae</taxon>
        <taxon>Desulfurispira</taxon>
    </lineage>
</organism>
<dbReference type="RefSeq" id="WP_183729918.1">
    <property type="nucleotide sequence ID" value="NZ_JACHID010000003.1"/>
</dbReference>
<keyword evidence="2 5" id="KW-0489">Methyltransferase</keyword>
<dbReference type="GO" id="GO:0008170">
    <property type="term" value="F:N-methyltransferase activity"/>
    <property type="evidence" value="ECO:0007669"/>
    <property type="project" value="InterPro"/>
</dbReference>
<gene>
    <name evidence="5" type="ORF">HNR37_000671</name>
</gene>
<dbReference type="GO" id="GO:0009007">
    <property type="term" value="F:site-specific DNA-methyltransferase (adenine-specific) activity"/>
    <property type="evidence" value="ECO:0007669"/>
    <property type="project" value="UniProtKB-EC"/>
</dbReference>
<keyword evidence="3 5" id="KW-0808">Transferase</keyword>
<protein>
    <submittedName>
        <fullName evidence="5">Adenine-specific DNA-methyltransferase</fullName>
        <ecNumber evidence="5">2.1.1.72</ecNumber>
    </submittedName>
</protein>
<evidence type="ECO:0000256" key="2">
    <source>
        <dbReference type="ARBA" id="ARBA00022603"/>
    </source>
</evidence>
<dbReference type="PROSITE" id="PS00092">
    <property type="entry name" value="N6_MTASE"/>
    <property type="match status" value="1"/>
</dbReference>
<sequence>MPSTQQLRSRLIKKLSELFQLDQPDLDFGFYRIMHAKAQEVQDFIGTDLLKIVADAFGDVDEARKTELKAKIDKEIEAAREYGVADPENSPKVKEAQAAYEALKDTASAEADVYDHLYRFFERYYDDGDFISRRYYTRETSGKAAPFAVPYNGEEVKLHWANADQYYIKSAEYFSNFTFDLRQAQEIRALRQQNQIGILLGDEDDSPIKVHFRVVEATEGEHGNVKASEANKRFFILHAENPVALTETGELVVNFEYRPDPKKTGQENTWRDKRNTEAVETILERLQAMAAAGGEHEEQVAEYLRLFKVPAPTDSDKKRPVLAKYVNQYTARNTMDYFIHKDLGGFLRRELDFYIKNEVMRLDDIENAEAPAVESYLAKIKVLRKIAAKLIDFLAQLEDFQKKLWLKKKFVIETNYCITLDRVPEELYPEIAENEAQIDEWVKLFAIDEIGASHEDTKAQSGDLFDKGIVPFSRPLTVEFLKANNKLVLDTRFFDLPAEASAQAGDSFKARLLASIENFDEQCDGLLIHSENFQALNLLSDRYRGQIQCLYADPPYNAKSSEIIYKNSYKHSSWISLMADRLSAAAKLKATEGALITAIDENEHANLSQLFRCMFSLFENDCISIVHNPAGVQGDNFSYSHEYAIFTFEKRKNLIGKTKRDEDSEEAFRDWGGTSARSLARNCFYPIIVKDGKIVGFGDVCPDDYHPNAPNISHGDEIYVYPVAEDGEERKWVFARDSVEKIFGELNVRERKGQISITRTKSITSYKTVWAGNKYYANIYGSKLLNNIFGEKRFDFPKSLYTVQECLFAVEAFRRKDSLSLDYFAGSGTTGHAVISCNRQDNGKRKVILIEMGDHFDNVVKPRTQKVIYSSEWKDGKPSSRSSGISHCFKYIRLESYEDTLNNLRVDHNPHRKMAVAANPALKEDYMLRYLLDVETRGSQSLLNIDAFADPTVYTLDVKKPGTDEYATRAVDLIETFNYLIGLRVVHYAAPQEFTAKFKRVEDPEVPTDQKTKLVLDGKMQQLRDFASSRAEKSWWFRKVEGWVPKDPANPNNGQREKVLVVWRKLLGDIEQDNLMLDEWFQKNRISTRDFEFDTIYVNGSNNLPNLKLDDENWKVRLIEEEFMKRMWEMEQ</sequence>
<keyword evidence="6" id="KW-1185">Reference proteome</keyword>
<dbReference type="InterPro" id="IPR002941">
    <property type="entry name" value="DNA_methylase_N4/N6"/>
</dbReference>
<dbReference type="AlphaFoldDB" id="A0A7W8DGF7"/>
<comment type="similarity">
    <text evidence="1">Belongs to the N(4)/N(6)-methyltransferase family.</text>
</comment>
<dbReference type="Pfam" id="PF01555">
    <property type="entry name" value="N6_N4_Mtase"/>
    <property type="match status" value="1"/>
</dbReference>
<evidence type="ECO:0000256" key="3">
    <source>
        <dbReference type="ARBA" id="ARBA00022679"/>
    </source>
</evidence>
<reference evidence="5 6" key="1">
    <citation type="submission" date="2020-08" db="EMBL/GenBank/DDBJ databases">
        <title>Genomic Encyclopedia of Type Strains, Phase IV (KMG-IV): sequencing the most valuable type-strain genomes for metagenomic binning, comparative biology and taxonomic classification.</title>
        <authorList>
            <person name="Goeker M."/>
        </authorList>
    </citation>
    <scope>NUCLEOTIDE SEQUENCE [LARGE SCALE GENOMIC DNA]</scope>
    <source>
        <strain evidence="5 6">DSM 22071</strain>
    </source>
</reference>
<dbReference type="InterPro" id="IPR001091">
    <property type="entry name" value="RM_Methyltransferase"/>
</dbReference>
<dbReference type="GO" id="GO:0032259">
    <property type="term" value="P:methylation"/>
    <property type="evidence" value="ECO:0007669"/>
    <property type="project" value="UniProtKB-KW"/>
</dbReference>